<keyword evidence="8" id="KW-0698">rRNA processing</keyword>
<dbReference type="Gene3D" id="3.40.50.150">
    <property type="entry name" value="Vaccinia Virus protein VP39"/>
    <property type="match status" value="1"/>
</dbReference>
<dbReference type="EC" id="2.1.1.171" evidence="3 8"/>
<evidence type="ECO:0000256" key="5">
    <source>
        <dbReference type="ARBA" id="ARBA00022603"/>
    </source>
</evidence>
<evidence type="ECO:0000313" key="9">
    <source>
        <dbReference type="EMBL" id="MEW9624339.1"/>
    </source>
</evidence>
<dbReference type="PANTHER" id="PTHR43542">
    <property type="entry name" value="METHYLTRANSFERASE"/>
    <property type="match status" value="1"/>
</dbReference>
<dbReference type="SUPFAM" id="SSF53335">
    <property type="entry name" value="S-adenosyl-L-methionine-dependent methyltransferases"/>
    <property type="match status" value="1"/>
</dbReference>
<evidence type="ECO:0000256" key="3">
    <source>
        <dbReference type="ARBA" id="ARBA00012141"/>
    </source>
</evidence>
<comment type="similarity">
    <text evidence="2 8">Belongs to the methyltransferase superfamily. RsmD family.</text>
</comment>
<keyword evidence="8" id="KW-0949">S-adenosyl-L-methionine</keyword>
<comment type="catalytic activity">
    <reaction evidence="7 8">
        <text>guanosine(966) in 16S rRNA + S-adenosyl-L-methionine = N(2)-methylguanosine(966) in 16S rRNA + S-adenosyl-L-homocysteine + H(+)</text>
        <dbReference type="Rhea" id="RHEA:23548"/>
        <dbReference type="Rhea" id="RHEA-COMP:10211"/>
        <dbReference type="Rhea" id="RHEA-COMP:10212"/>
        <dbReference type="ChEBI" id="CHEBI:15378"/>
        <dbReference type="ChEBI" id="CHEBI:57856"/>
        <dbReference type="ChEBI" id="CHEBI:59789"/>
        <dbReference type="ChEBI" id="CHEBI:74269"/>
        <dbReference type="ChEBI" id="CHEBI:74481"/>
        <dbReference type="EC" id="2.1.1.171"/>
    </reaction>
</comment>
<organism evidence="9 10">
    <name type="scientific">Rhodanobacter geophilus</name>
    <dbReference type="NCBI Taxonomy" id="3162488"/>
    <lineage>
        <taxon>Bacteria</taxon>
        <taxon>Pseudomonadati</taxon>
        <taxon>Pseudomonadota</taxon>
        <taxon>Gammaproteobacteria</taxon>
        <taxon>Lysobacterales</taxon>
        <taxon>Rhodanobacteraceae</taxon>
        <taxon>Rhodanobacter</taxon>
    </lineage>
</organism>
<keyword evidence="5 8" id="KW-0489">Methyltransferase</keyword>
<protein>
    <recommendedName>
        <fullName evidence="4 8">Ribosomal RNA small subunit methyltransferase D</fullName>
        <ecNumber evidence="3 8">2.1.1.171</ecNumber>
    </recommendedName>
</protein>
<dbReference type="PANTHER" id="PTHR43542:SF1">
    <property type="entry name" value="METHYLTRANSFERASE"/>
    <property type="match status" value="1"/>
</dbReference>
<evidence type="ECO:0000256" key="4">
    <source>
        <dbReference type="ARBA" id="ARBA00013682"/>
    </source>
</evidence>
<dbReference type="PROSITE" id="PS00092">
    <property type="entry name" value="N6_MTASE"/>
    <property type="match status" value="1"/>
</dbReference>
<keyword evidence="10" id="KW-1185">Reference proteome</keyword>
<dbReference type="InterPro" id="IPR002052">
    <property type="entry name" value="DNA_methylase_N6_adenine_CS"/>
</dbReference>
<dbReference type="PIRSF" id="PIRSF004553">
    <property type="entry name" value="CHP00095"/>
    <property type="match status" value="1"/>
</dbReference>
<dbReference type="CDD" id="cd02440">
    <property type="entry name" value="AdoMet_MTases"/>
    <property type="match status" value="1"/>
</dbReference>
<gene>
    <name evidence="9" type="primary">rsmD</name>
    <name evidence="9" type="ORF">ABQJ56_08855</name>
</gene>
<dbReference type="Pfam" id="PF03602">
    <property type="entry name" value="Cons_hypoth95"/>
    <property type="match status" value="1"/>
</dbReference>
<reference evidence="9 10" key="1">
    <citation type="submission" date="2024-06" db="EMBL/GenBank/DDBJ databases">
        <authorList>
            <person name="Woo H."/>
        </authorList>
    </citation>
    <scope>NUCLEOTIDE SEQUENCE [LARGE SCALE GENOMIC DNA]</scope>
    <source>
        <strain evidence="9 10">S2-g</strain>
    </source>
</reference>
<name>A0ABV3QPD3_9GAMM</name>
<dbReference type="InterPro" id="IPR004398">
    <property type="entry name" value="RNA_MeTrfase_RsmD"/>
</dbReference>
<evidence type="ECO:0000256" key="7">
    <source>
        <dbReference type="ARBA" id="ARBA00048326"/>
    </source>
</evidence>
<dbReference type="InterPro" id="IPR029063">
    <property type="entry name" value="SAM-dependent_MTases_sf"/>
</dbReference>
<proteinExistence type="inferred from homology"/>
<evidence type="ECO:0000313" key="10">
    <source>
        <dbReference type="Proteomes" id="UP001556170"/>
    </source>
</evidence>
<evidence type="ECO:0000256" key="6">
    <source>
        <dbReference type="ARBA" id="ARBA00022679"/>
    </source>
</evidence>
<comment type="function">
    <text evidence="1 8">Specifically methylates the guanine in position 966 of 16S rRNA in the assembled 30S particle.</text>
</comment>
<evidence type="ECO:0000256" key="8">
    <source>
        <dbReference type="PIRNR" id="PIRNR004553"/>
    </source>
</evidence>
<dbReference type="NCBIfam" id="TIGR00095">
    <property type="entry name" value="16S rRNA (guanine(966)-N(2))-methyltransferase RsmD"/>
    <property type="match status" value="1"/>
</dbReference>
<dbReference type="GO" id="GO:0052913">
    <property type="term" value="F:16S rRNA (guanine(966)-N(2))-methyltransferase activity"/>
    <property type="evidence" value="ECO:0007669"/>
    <property type="project" value="UniProtKB-EC"/>
</dbReference>
<keyword evidence="6 8" id="KW-0808">Transferase</keyword>
<dbReference type="EMBL" id="JBFOHL010000007">
    <property type="protein sequence ID" value="MEW9624339.1"/>
    <property type="molecule type" value="Genomic_DNA"/>
</dbReference>
<comment type="caution">
    <text evidence="9">The sequence shown here is derived from an EMBL/GenBank/DDBJ whole genome shotgun (WGS) entry which is preliminary data.</text>
</comment>
<accession>A0ABV3QPD3</accession>
<dbReference type="Proteomes" id="UP001556170">
    <property type="component" value="Unassembled WGS sequence"/>
</dbReference>
<sequence>MNGRPGRIRIIGGSLRNSRLEVPGLPGLRPTPERLRETLFNWLAPMLAGARVLDLCAGTGALGIEALSRGAAGACFVEPEASAARALRDNLARLKVTAGEVVAVDAQGFLRGAARPFDLVFLDPPFALDLWSVLAARLGQAGWLAARAWIYLESPRELAPAVPANWSLHREGRAGEVRGALYQRALPLS</sequence>
<evidence type="ECO:0000256" key="1">
    <source>
        <dbReference type="ARBA" id="ARBA00002649"/>
    </source>
</evidence>
<evidence type="ECO:0000256" key="2">
    <source>
        <dbReference type="ARBA" id="ARBA00005269"/>
    </source>
</evidence>
<dbReference type="RefSeq" id="WP_367844650.1">
    <property type="nucleotide sequence ID" value="NZ_JBFOHL010000007.1"/>
</dbReference>